<dbReference type="SUPFAM" id="SSF49329">
    <property type="entry name" value="Cu,Zn superoxide dismutase-like"/>
    <property type="match status" value="1"/>
</dbReference>
<keyword evidence="13" id="KW-0186">Copper</keyword>
<evidence type="ECO:0000256" key="12">
    <source>
        <dbReference type="ARBA" id="ARBA00023002"/>
    </source>
</evidence>
<evidence type="ECO:0000256" key="7">
    <source>
        <dbReference type="ARBA" id="ARBA00022525"/>
    </source>
</evidence>
<evidence type="ECO:0000313" key="21">
    <source>
        <dbReference type="EMBL" id="CAI5756814.1"/>
    </source>
</evidence>
<dbReference type="GO" id="GO:0005507">
    <property type="term" value="F:copper ion binding"/>
    <property type="evidence" value="ECO:0007669"/>
    <property type="project" value="InterPro"/>
</dbReference>
<dbReference type="EMBL" id="CANTUO010000001">
    <property type="protein sequence ID" value="CAI5756814.1"/>
    <property type="molecule type" value="Genomic_DNA"/>
</dbReference>
<evidence type="ECO:0000256" key="19">
    <source>
        <dbReference type="SAM" id="SignalP"/>
    </source>
</evidence>
<keyword evidence="11" id="KW-0049">Antioxidant</keyword>
<evidence type="ECO:0000313" key="22">
    <source>
        <dbReference type="Proteomes" id="UP001152885"/>
    </source>
</evidence>
<evidence type="ECO:0000256" key="6">
    <source>
        <dbReference type="ARBA" id="ARBA00022512"/>
    </source>
</evidence>
<comment type="subcellular location">
    <subcellularLocation>
        <location evidence="3">Membrane</location>
        <topology evidence="3">Lipid-anchor</topology>
        <topology evidence="3">GPI-anchor</topology>
    </subcellularLocation>
    <subcellularLocation>
        <location evidence="2">Secreted</location>
        <location evidence="2">Cell wall</location>
    </subcellularLocation>
</comment>
<keyword evidence="7" id="KW-0964">Secreted</keyword>
<dbReference type="AlphaFoldDB" id="A0A9W4XFK1"/>
<organism evidence="21 22">
    <name type="scientific">Candida verbasci</name>
    <dbReference type="NCBI Taxonomy" id="1227364"/>
    <lineage>
        <taxon>Eukaryota</taxon>
        <taxon>Fungi</taxon>
        <taxon>Dikarya</taxon>
        <taxon>Ascomycota</taxon>
        <taxon>Saccharomycotina</taxon>
        <taxon>Pichiomycetes</taxon>
        <taxon>Debaryomycetaceae</taxon>
        <taxon>Candida/Lodderomyces clade</taxon>
        <taxon>Candida</taxon>
    </lineage>
</organism>
<keyword evidence="12" id="KW-0560">Oxidoreductase</keyword>
<evidence type="ECO:0000256" key="11">
    <source>
        <dbReference type="ARBA" id="ARBA00022862"/>
    </source>
</evidence>
<dbReference type="OrthoDB" id="159229at2759"/>
<comment type="catalytic activity">
    <reaction evidence="18">
        <text>2 superoxide + 2 H(+) = H2O2 + O2</text>
        <dbReference type="Rhea" id="RHEA:20696"/>
        <dbReference type="ChEBI" id="CHEBI:15378"/>
        <dbReference type="ChEBI" id="CHEBI:15379"/>
        <dbReference type="ChEBI" id="CHEBI:16240"/>
        <dbReference type="ChEBI" id="CHEBI:18421"/>
        <dbReference type="EC" id="1.15.1.1"/>
    </reaction>
</comment>
<dbReference type="GO" id="GO:0098552">
    <property type="term" value="C:side of membrane"/>
    <property type="evidence" value="ECO:0007669"/>
    <property type="project" value="UniProtKB-KW"/>
</dbReference>
<comment type="similarity">
    <text evidence="4">Belongs to the Cu-Zn superoxide dismutase family.</text>
</comment>
<gene>
    <name evidence="21" type="ORF">CANVERA_P1333</name>
</gene>
<evidence type="ECO:0000256" key="3">
    <source>
        <dbReference type="ARBA" id="ARBA00004589"/>
    </source>
</evidence>
<evidence type="ECO:0000256" key="16">
    <source>
        <dbReference type="ARBA" id="ARBA00023180"/>
    </source>
</evidence>
<evidence type="ECO:0000256" key="5">
    <source>
        <dbReference type="ARBA" id="ARBA00012682"/>
    </source>
</evidence>
<dbReference type="InterPro" id="IPR036423">
    <property type="entry name" value="SOD-like_Cu/Zn_dom_sf"/>
</dbReference>
<name>A0A9W4XFK1_9ASCO</name>
<evidence type="ECO:0000256" key="17">
    <source>
        <dbReference type="ARBA" id="ARBA00023288"/>
    </source>
</evidence>
<dbReference type="Gene3D" id="2.60.40.200">
    <property type="entry name" value="Superoxide dismutase, copper/zinc binding domain"/>
    <property type="match status" value="1"/>
</dbReference>
<keyword evidence="8" id="KW-0336">GPI-anchor</keyword>
<comment type="caution">
    <text evidence="21">The sequence shown here is derived from an EMBL/GenBank/DDBJ whole genome shotgun (WGS) entry which is preliminary data.</text>
</comment>
<protein>
    <recommendedName>
        <fullName evidence="5">superoxide dismutase</fullName>
        <ecNumber evidence="5">1.15.1.1</ecNumber>
    </recommendedName>
</protein>
<dbReference type="InterPro" id="IPR024134">
    <property type="entry name" value="SOD_Cu/Zn_/chaperone"/>
</dbReference>
<dbReference type="EC" id="1.15.1.1" evidence="5"/>
<evidence type="ECO:0000256" key="8">
    <source>
        <dbReference type="ARBA" id="ARBA00022622"/>
    </source>
</evidence>
<dbReference type="Proteomes" id="UP001152885">
    <property type="component" value="Unassembled WGS sequence"/>
</dbReference>
<dbReference type="InterPro" id="IPR001424">
    <property type="entry name" value="SOD_Cu_Zn_dom"/>
</dbReference>
<feature type="chain" id="PRO_5040824478" description="superoxide dismutase" evidence="19">
    <location>
        <begin position="19"/>
        <end position="328"/>
    </location>
</feature>
<dbReference type="PANTHER" id="PTHR10003">
    <property type="entry name" value="SUPEROXIDE DISMUTASE CU-ZN -RELATED"/>
    <property type="match status" value="1"/>
</dbReference>
<reference evidence="21" key="1">
    <citation type="submission" date="2022-12" db="EMBL/GenBank/DDBJ databases">
        <authorList>
            <person name="Brejova B."/>
        </authorList>
    </citation>
    <scope>NUCLEOTIDE SEQUENCE</scope>
</reference>
<comment type="cofactor">
    <cofactor evidence="1">
        <name>Cu cation</name>
        <dbReference type="ChEBI" id="CHEBI:23378"/>
    </cofactor>
</comment>
<keyword evidence="17" id="KW-0449">Lipoprotein</keyword>
<feature type="signal peptide" evidence="19">
    <location>
        <begin position="1"/>
        <end position="18"/>
    </location>
</feature>
<evidence type="ECO:0000256" key="15">
    <source>
        <dbReference type="ARBA" id="ARBA00023136"/>
    </source>
</evidence>
<evidence type="ECO:0000259" key="20">
    <source>
        <dbReference type="Pfam" id="PF00080"/>
    </source>
</evidence>
<dbReference type="GO" id="GO:0005576">
    <property type="term" value="C:extracellular region"/>
    <property type="evidence" value="ECO:0007669"/>
    <property type="project" value="UniProtKB-ARBA"/>
</dbReference>
<feature type="domain" description="Superoxide dismutase copper/zinc binding" evidence="20">
    <location>
        <begin position="45"/>
        <end position="159"/>
    </location>
</feature>
<keyword evidence="9" id="KW-0479">Metal-binding</keyword>
<dbReference type="FunFam" id="2.60.40.200:FF:000007">
    <property type="entry name" value="Cell surface Cu-only superoxide dismutase 5"/>
    <property type="match status" value="1"/>
</dbReference>
<keyword evidence="10 19" id="KW-0732">Signal</keyword>
<accession>A0A9W4XFK1</accession>
<evidence type="ECO:0000256" key="9">
    <source>
        <dbReference type="ARBA" id="ARBA00022723"/>
    </source>
</evidence>
<keyword evidence="22" id="KW-1185">Reference proteome</keyword>
<evidence type="ECO:0000256" key="1">
    <source>
        <dbReference type="ARBA" id="ARBA00001935"/>
    </source>
</evidence>
<proteinExistence type="inferred from homology"/>
<evidence type="ECO:0000256" key="10">
    <source>
        <dbReference type="ARBA" id="ARBA00022729"/>
    </source>
</evidence>
<keyword evidence="15" id="KW-0472">Membrane</keyword>
<evidence type="ECO:0000256" key="13">
    <source>
        <dbReference type="ARBA" id="ARBA00023008"/>
    </source>
</evidence>
<evidence type="ECO:0000256" key="4">
    <source>
        <dbReference type="ARBA" id="ARBA00010457"/>
    </source>
</evidence>
<evidence type="ECO:0000256" key="14">
    <source>
        <dbReference type="ARBA" id="ARBA00023026"/>
    </source>
</evidence>
<dbReference type="GO" id="GO:0004784">
    <property type="term" value="F:superoxide dismutase activity"/>
    <property type="evidence" value="ECO:0007669"/>
    <property type="project" value="UniProtKB-EC"/>
</dbReference>
<evidence type="ECO:0000256" key="18">
    <source>
        <dbReference type="ARBA" id="ARBA00049204"/>
    </source>
</evidence>
<sequence length="328" mass="36904">MFYNFILTIFLLITFGFADKAPKIKSNPKDVVAIADFPFGGDNDIKGNVVFSAKQGKHIQVHVDMVGFPNEGGPFVYHIHEHSVPENGNCEAVGLHLNPFMAPENCTSEKSDAYCQIGDLSGKHGAINSTCFELKYTDPYLSLNPKSKSYIGNKAVVFHFANLTKIACADIEIANDLRLQSLIEEYIQTDDKLQLKELRTPLEPNYKFNQIEALSMEMYESDEDEVTKEDDESGGFQTKKQQVLLAPKQLLNKTKNKIDDSDLKDMAKKYKFGKNWRKHGNDKNQLKNISNVTIHGISSDCENKVGKILNSKFDSFIFSLLTAITLFI</sequence>
<dbReference type="Pfam" id="PF00080">
    <property type="entry name" value="Sod_Cu"/>
    <property type="match status" value="1"/>
</dbReference>
<keyword evidence="6" id="KW-0134">Cell wall</keyword>
<evidence type="ECO:0000256" key="2">
    <source>
        <dbReference type="ARBA" id="ARBA00004191"/>
    </source>
</evidence>
<keyword evidence="14" id="KW-0843">Virulence</keyword>
<keyword evidence="16" id="KW-0325">Glycoprotein</keyword>